<evidence type="ECO:0000256" key="3">
    <source>
        <dbReference type="ARBA" id="ARBA00022475"/>
    </source>
</evidence>
<comment type="subcellular location">
    <subcellularLocation>
        <location evidence="1">Cell membrane</location>
        <topology evidence="1">Multi-pass membrane protein</topology>
    </subcellularLocation>
</comment>
<sequence length="365" mass="41551">MYLIAVHRLSWLKFLEGKDNMLPLIVFYLLLLLLFLVKGQPFLHFLWRKIEQKFQVISTLTASYKLSLIFACYLLILLYLIQLFCKILGADLPFWPTLRKVLSSSSEICFYYLIYILIDAVHAVKLEQISHRPEKATYAGVFNNPSFLNYAAIAVKILVFVVGAISILSLWVYNINGLLASLSLGGLAISLAAKDTISNLFASLALMLDRPFELGDWIKIGEHEGIVTKVGIRSTRIKALDETIFTLPNSLVAQSAINTAGQRTRRRLELTFSFTYASQLPEIKEFCRRYDAYLAENYAKFGKHKVYLSQLADSALIITADFYAEREYDVMVRTRAEALYKAMALADKLHLDFAFPSVSVYEMKN</sequence>
<feature type="transmembrane region" description="Helical" evidence="7">
    <location>
        <begin position="175"/>
        <end position="193"/>
    </location>
</feature>
<keyword evidence="6 7" id="KW-0472">Membrane</keyword>
<dbReference type="InterPro" id="IPR045275">
    <property type="entry name" value="MscS_archaea/bacteria_type"/>
</dbReference>
<accession>A0ABY8C810</accession>
<proteinExistence type="inferred from homology"/>
<dbReference type="Pfam" id="PF21088">
    <property type="entry name" value="MS_channel_1st"/>
    <property type="match status" value="1"/>
</dbReference>
<dbReference type="InterPro" id="IPR049142">
    <property type="entry name" value="MS_channel_1st"/>
</dbReference>
<evidence type="ECO:0000259" key="8">
    <source>
        <dbReference type="Pfam" id="PF00924"/>
    </source>
</evidence>
<evidence type="ECO:0000313" key="10">
    <source>
        <dbReference type="EMBL" id="WEG35664.1"/>
    </source>
</evidence>
<evidence type="ECO:0000313" key="11">
    <source>
        <dbReference type="Proteomes" id="UP001220478"/>
    </source>
</evidence>
<keyword evidence="3" id="KW-1003">Cell membrane</keyword>
<dbReference type="Gene3D" id="1.10.287.1260">
    <property type="match status" value="1"/>
</dbReference>
<name>A0ABY8C810_9FIRM</name>
<dbReference type="Pfam" id="PF00924">
    <property type="entry name" value="MS_channel_2nd"/>
    <property type="match status" value="1"/>
</dbReference>
<dbReference type="PANTHER" id="PTHR30221:SF1">
    <property type="entry name" value="SMALL-CONDUCTANCE MECHANOSENSITIVE CHANNEL"/>
    <property type="match status" value="1"/>
</dbReference>
<reference evidence="10 11" key="1">
    <citation type="submission" date="2023-02" db="EMBL/GenBank/DDBJ databases">
        <title>Novel Oscillospiraceae bacterial genomes.</title>
        <authorList>
            <person name="Srinivasan S."/>
            <person name="Austin M.N."/>
            <person name="Fiedler T.L."/>
            <person name="Strenk S.M."/>
            <person name="Agnew K.J."/>
            <person name="Nagana Gowda G.A."/>
            <person name="Raftery D."/>
            <person name="Beamer M.A."/>
            <person name="Achilles S.L."/>
            <person name="Wiesenfeld H.C."/>
            <person name="Fredricks D.N."/>
            <person name="Hillier S.L."/>
        </authorList>
    </citation>
    <scope>NUCLEOTIDE SEQUENCE [LARGE SCALE GENOMIC DNA]</scope>
    <source>
        <strain evidence="10 11">CHIC02 1186E3-8</strain>
    </source>
</reference>
<evidence type="ECO:0000256" key="6">
    <source>
        <dbReference type="ARBA" id="ARBA00023136"/>
    </source>
</evidence>
<dbReference type="Gene3D" id="2.30.30.60">
    <property type="match status" value="1"/>
</dbReference>
<feature type="transmembrane region" description="Helical" evidence="7">
    <location>
        <begin position="147"/>
        <end position="169"/>
    </location>
</feature>
<dbReference type="InterPro" id="IPR010920">
    <property type="entry name" value="LSM_dom_sf"/>
</dbReference>
<evidence type="ECO:0000256" key="5">
    <source>
        <dbReference type="ARBA" id="ARBA00022989"/>
    </source>
</evidence>
<dbReference type="SUPFAM" id="SSF82861">
    <property type="entry name" value="Mechanosensitive channel protein MscS (YggB), transmembrane region"/>
    <property type="match status" value="1"/>
</dbReference>
<gene>
    <name evidence="10" type="ORF">PYS61_00440</name>
</gene>
<evidence type="ECO:0000256" key="2">
    <source>
        <dbReference type="ARBA" id="ARBA00008017"/>
    </source>
</evidence>
<dbReference type="InterPro" id="IPR023408">
    <property type="entry name" value="MscS_beta-dom_sf"/>
</dbReference>
<evidence type="ECO:0000259" key="9">
    <source>
        <dbReference type="Pfam" id="PF21088"/>
    </source>
</evidence>
<feature type="transmembrane region" description="Helical" evidence="7">
    <location>
        <begin position="25"/>
        <end position="47"/>
    </location>
</feature>
<dbReference type="InterPro" id="IPR011014">
    <property type="entry name" value="MscS_channel_TM-2"/>
</dbReference>
<dbReference type="RefSeq" id="WP_315571791.1">
    <property type="nucleotide sequence ID" value="NZ_CP118868.1"/>
</dbReference>
<feature type="domain" description="Mechanosensitive ion channel MscS" evidence="8">
    <location>
        <begin position="195"/>
        <end position="257"/>
    </location>
</feature>
<keyword evidence="11" id="KW-1185">Reference proteome</keyword>
<keyword evidence="5 7" id="KW-1133">Transmembrane helix</keyword>
<dbReference type="PANTHER" id="PTHR30221">
    <property type="entry name" value="SMALL-CONDUCTANCE MECHANOSENSITIVE CHANNEL"/>
    <property type="match status" value="1"/>
</dbReference>
<feature type="transmembrane region" description="Helical" evidence="7">
    <location>
        <begin position="68"/>
        <end position="90"/>
    </location>
</feature>
<evidence type="ECO:0000256" key="7">
    <source>
        <dbReference type="SAM" id="Phobius"/>
    </source>
</evidence>
<comment type="similarity">
    <text evidence="2">Belongs to the MscS (TC 1.A.23) family.</text>
</comment>
<dbReference type="InterPro" id="IPR006685">
    <property type="entry name" value="MscS_channel_2nd"/>
</dbReference>
<dbReference type="SUPFAM" id="SSF50182">
    <property type="entry name" value="Sm-like ribonucleoproteins"/>
    <property type="match status" value="1"/>
</dbReference>
<evidence type="ECO:0000256" key="1">
    <source>
        <dbReference type="ARBA" id="ARBA00004651"/>
    </source>
</evidence>
<feature type="domain" description="Mechanosensitive ion channel transmembrane helices 2/3" evidence="9">
    <location>
        <begin position="155"/>
        <end position="194"/>
    </location>
</feature>
<keyword evidence="4 7" id="KW-0812">Transmembrane</keyword>
<evidence type="ECO:0000256" key="4">
    <source>
        <dbReference type="ARBA" id="ARBA00022692"/>
    </source>
</evidence>
<dbReference type="Proteomes" id="UP001220478">
    <property type="component" value="Chromosome"/>
</dbReference>
<dbReference type="EMBL" id="CP118868">
    <property type="protein sequence ID" value="WEG35664.1"/>
    <property type="molecule type" value="Genomic_DNA"/>
</dbReference>
<organism evidence="10 11">
    <name type="scientific">Amygdalobacter indicium</name>
    <dbReference type="NCBI Taxonomy" id="3029272"/>
    <lineage>
        <taxon>Bacteria</taxon>
        <taxon>Bacillati</taxon>
        <taxon>Bacillota</taxon>
        <taxon>Clostridia</taxon>
        <taxon>Eubacteriales</taxon>
        <taxon>Oscillospiraceae</taxon>
        <taxon>Amygdalobacter</taxon>
    </lineage>
</organism>
<protein>
    <submittedName>
        <fullName evidence="10">Mechanosensitive ion channel</fullName>
    </submittedName>
</protein>